<evidence type="ECO:0000259" key="7">
    <source>
        <dbReference type="PROSITE" id="PS50885"/>
    </source>
</evidence>
<evidence type="ECO:0000259" key="6">
    <source>
        <dbReference type="PROSITE" id="PS50111"/>
    </source>
</evidence>
<dbReference type="PROSITE" id="PS50111">
    <property type="entry name" value="CHEMOTAXIS_TRANSDUC_2"/>
    <property type="match status" value="1"/>
</dbReference>
<dbReference type="PANTHER" id="PTHR32089">
    <property type="entry name" value="METHYL-ACCEPTING CHEMOTAXIS PROTEIN MCPB"/>
    <property type="match status" value="1"/>
</dbReference>
<evidence type="ECO:0000256" key="4">
    <source>
        <dbReference type="SAM" id="MobiDB-lite"/>
    </source>
</evidence>
<dbReference type="Gene3D" id="1.10.287.950">
    <property type="entry name" value="Methyl-accepting chemotaxis protein"/>
    <property type="match status" value="1"/>
</dbReference>
<name>A0ABD5ZDT4_9EURY</name>
<feature type="region of interest" description="Disordered" evidence="4">
    <location>
        <begin position="664"/>
        <end position="701"/>
    </location>
</feature>
<dbReference type="Gene3D" id="6.10.340.10">
    <property type="match status" value="2"/>
</dbReference>
<dbReference type="SMART" id="SM00304">
    <property type="entry name" value="HAMP"/>
    <property type="match status" value="2"/>
</dbReference>
<evidence type="ECO:0000313" key="9">
    <source>
        <dbReference type="Proteomes" id="UP001596481"/>
    </source>
</evidence>
<reference evidence="8 9" key="1">
    <citation type="journal article" date="2019" name="Int. J. Syst. Evol. Microbiol.">
        <title>The Global Catalogue of Microorganisms (GCM) 10K type strain sequencing project: providing services to taxonomists for standard genome sequencing and annotation.</title>
        <authorList>
            <consortium name="The Broad Institute Genomics Platform"/>
            <consortium name="The Broad Institute Genome Sequencing Center for Infectious Disease"/>
            <person name="Wu L."/>
            <person name="Ma J."/>
        </authorList>
    </citation>
    <scope>NUCLEOTIDE SEQUENCE [LARGE SCALE GENOMIC DNA]</scope>
    <source>
        <strain evidence="8 9">DSM 29988</strain>
    </source>
</reference>
<dbReference type="Pfam" id="PF00015">
    <property type="entry name" value="MCPsignal"/>
    <property type="match status" value="1"/>
</dbReference>
<evidence type="ECO:0000256" key="2">
    <source>
        <dbReference type="ARBA" id="ARBA00029447"/>
    </source>
</evidence>
<dbReference type="PANTHER" id="PTHR32089:SF112">
    <property type="entry name" value="LYSOZYME-LIKE PROTEIN-RELATED"/>
    <property type="match status" value="1"/>
</dbReference>
<dbReference type="AlphaFoldDB" id="A0ABD5ZDT4"/>
<comment type="similarity">
    <text evidence="2">Belongs to the methyl-accepting chemotaxis (MCP) protein family.</text>
</comment>
<feature type="domain" description="HAMP" evidence="7">
    <location>
        <begin position="315"/>
        <end position="358"/>
    </location>
</feature>
<keyword evidence="5" id="KW-1133">Transmembrane helix</keyword>
<keyword evidence="5" id="KW-0472">Membrane</keyword>
<protein>
    <submittedName>
        <fullName evidence="8">Methyl-accepting chemotaxis protein</fullName>
    </submittedName>
</protein>
<keyword evidence="9" id="KW-1185">Reference proteome</keyword>
<feature type="domain" description="HAMP" evidence="7">
    <location>
        <begin position="253"/>
        <end position="305"/>
    </location>
</feature>
<dbReference type="RefSeq" id="WP_390222669.1">
    <property type="nucleotide sequence ID" value="NZ_JBHTAA010000002.1"/>
</dbReference>
<dbReference type="Pfam" id="PF00672">
    <property type="entry name" value="HAMP"/>
    <property type="match status" value="2"/>
</dbReference>
<sequence>MAQGQNETVATNMLTDAGDSAVEIGDWAREHQSSAQMLSSLDAVTSGEPAAVERAFDAQRPLLPAEVEAIQYVDRTTGEVIAANGTGGVTETAPWAGSLTFSERSEVALTDIYSRDGNHYLAFVSPTTADDTHAVSVVVNLAKGFEFETAVEGAQTHLVTGDGTVVLSKDSARIQTAYTGPSAAVERSIAGEQGLIVENGTATAYVPFDGTYGLVVQAPTSVFGVDTQTLTYEVVVFVMIAAGLAVVGVTFVRNTSRSINKLSSQAKRLEDGDFEVGLETGRKDEVGELYHRFGRMRDALEETVEGLRTSADSYSKTMEQCAAGDLTRRLDEDVESEEMADVATSFNSMMDDIESTVQDVNQFAVDVELLSEQVNTGATEMNDASEEVATSVSQISDGAREQTRQLSSVAMEMDELSTTVEEIASSAEGLAENATEAATVGADGRIAAEDALSGMNAIRKETQTTAADVRAFEALTAEIGDIVAVIQDIAEQTNLLALNANIEAARAGEAGSGFAVVANEVKQLAEETSNSAEDVSELIEDVQAQRKTIVESVTQMNDRVEDGTESVEEAIDSLERMGTRIEETESSVYEVTQATKKQAESTEEVSSMVTEVSGVSEETSAQAETVSVATEQQVASASEVRTSADTLTERAGKLRTLLAAFDTRGSTVADGTDRLGHTEPVNEESGKPVTSLSADGGVNEK</sequence>
<proteinExistence type="inferred from homology"/>
<dbReference type="InterPro" id="IPR003660">
    <property type="entry name" value="HAMP_dom"/>
</dbReference>
<dbReference type="InterPro" id="IPR004089">
    <property type="entry name" value="MCPsignal_dom"/>
</dbReference>
<gene>
    <name evidence="8" type="ORF">ACFQJC_07365</name>
</gene>
<evidence type="ECO:0000256" key="3">
    <source>
        <dbReference type="PROSITE-ProRule" id="PRU00284"/>
    </source>
</evidence>
<comment type="caution">
    <text evidence="8">The sequence shown here is derived from an EMBL/GenBank/DDBJ whole genome shotgun (WGS) entry which is preliminary data.</text>
</comment>
<accession>A0ABD5ZDT4</accession>
<dbReference type="CDD" id="cd11386">
    <property type="entry name" value="MCP_signal"/>
    <property type="match status" value="1"/>
</dbReference>
<dbReference type="SMART" id="SM00283">
    <property type="entry name" value="MA"/>
    <property type="match status" value="1"/>
</dbReference>
<dbReference type="PRINTS" id="PR00260">
    <property type="entry name" value="CHEMTRNSDUCR"/>
</dbReference>
<dbReference type="EMBL" id="JBHTAA010000002">
    <property type="protein sequence ID" value="MFC7203330.1"/>
    <property type="molecule type" value="Genomic_DNA"/>
</dbReference>
<dbReference type="Proteomes" id="UP001596481">
    <property type="component" value="Unassembled WGS sequence"/>
</dbReference>
<dbReference type="GO" id="GO:0007165">
    <property type="term" value="P:signal transduction"/>
    <property type="evidence" value="ECO:0007669"/>
    <property type="project" value="UniProtKB-KW"/>
</dbReference>
<dbReference type="PROSITE" id="PS50885">
    <property type="entry name" value="HAMP"/>
    <property type="match status" value="2"/>
</dbReference>
<dbReference type="CDD" id="cd06225">
    <property type="entry name" value="HAMP"/>
    <property type="match status" value="2"/>
</dbReference>
<evidence type="ECO:0000256" key="1">
    <source>
        <dbReference type="ARBA" id="ARBA00023224"/>
    </source>
</evidence>
<dbReference type="InterPro" id="IPR004090">
    <property type="entry name" value="Chemotax_Me-accpt_rcpt"/>
</dbReference>
<organism evidence="8 9">
    <name type="scientific">Haloferax namakaokahaiae</name>
    <dbReference type="NCBI Taxonomy" id="1748331"/>
    <lineage>
        <taxon>Archaea</taxon>
        <taxon>Methanobacteriati</taxon>
        <taxon>Methanobacteriota</taxon>
        <taxon>Stenosarchaea group</taxon>
        <taxon>Halobacteria</taxon>
        <taxon>Halobacteriales</taxon>
        <taxon>Haloferacaceae</taxon>
        <taxon>Haloferax</taxon>
    </lineage>
</organism>
<evidence type="ECO:0000313" key="8">
    <source>
        <dbReference type="EMBL" id="MFC7203330.1"/>
    </source>
</evidence>
<feature type="transmembrane region" description="Helical" evidence="5">
    <location>
        <begin position="230"/>
        <end position="252"/>
    </location>
</feature>
<keyword evidence="1 3" id="KW-0807">Transducer</keyword>
<feature type="domain" description="Methyl-accepting transducer" evidence="6">
    <location>
        <begin position="377"/>
        <end position="613"/>
    </location>
</feature>
<keyword evidence="5" id="KW-0812">Transmembrane</keyword>
<evidence type="ECO:0000256" key="5">
    <source>
        <dbReference type="SAM" id="Phobius"/>
    </source>
</evidence>
<dbReference type="SUPFAM" id="SSF58104">
    <property type="entry name" value="Methyl-accepting chemotaxis protein (MCP) signaling domain"/>
    <property type="match status" value="1"/>
</dbReference>